<dbReference type="EMBL" id="JAAGOX010000057">
    <property type="protein sequence ID" value="NDW47905.1"/>
    <property type="molecule type" value="Genomic_DNA"/>
</dbReference>
<gene>
    <name evidence="1" type="ORF">G0P99_23415</name>
</gene>
<proteinExistence type="predicted"/>
<evidence type="ECO:0000313" key="1">
    <source>
        <dbReference type="EMBL" id="NDW47905.1"/>
    </source>
</evidence>
<sequence length="302" mass="32540">MTEELGRLAFDYRNMPAQRAAKLDRAYQGESWEGAGAGGPGPIHPPGDELVLDAGTEQAGGPEAGAEPPLSARLKGRVAVGLVIVEGPQQHLKFSAQDQTLVVSEVQNGLSYLASEAPNRDVTFVHEISVLSVNAAEVVNGTTYEQFEAPWRDAALKQLGMPKGLAGAERYARSLRQKLATDWAYVAFFTKYRLKHFAYANLRGPRLVMHFDNDGWGSNQIDRVFAHETGHIFQAPDEYAGANCNCGGSWGIFGAPNSNCALCAPNGGVKCIMKSNDWQMCDATRKHLGYSEAPGGAQSVLS</sequence>
<reference evidence="1" key="1">
    <citation type="submission" date="2020-02" db="EMBL/GenBank/DDBJ databases">
        <title>Delineation of the pyrene-degrading pathway in Roseobacter clade bacteria by genomic analysis.</title>
        <authorList>
            <person name="Zhou H."/>
            <person name="Wang H."/>
        </authorList>
    </citation>
    <scope>NUCLEOTIDE SEQUENCE</scope>
    <source>
        <strain evidence="1">PrR005</strain>
    </source>
</reference>
<organism evidence="1">
    <name type="scientific">Ruegeria sp. PrR005</name>
    <dbReference type="NCBI Taxonomy" id="2706882"/>
    <lineage>
        <taxon>Bacteria</taxon>
        <taxon>Pseudomonadati</taxon>
        <taxon>Pseudomonadota</taxon>
        <taxon>Alphaproteobacteria</taxon>
        <taxon>Rhodobacterales</taxon>
        <taxon>Roseobacteraceae</taxon>
        <taxon>Ruegeria</taxon>
    </lineage>
</organism>
<accession>A0A6B2P195</accession>
<name>A0A6B2P195_9RHOB</name>
<comment type="caution">
    <text evidence="1">The sequence shown here is derived from an EMBL/GenBank/DDBJ whole genome shotgun (WGS) entry which is preliminary data.</text>
</comment>
<dbReference type="AlphaFoldDB" id="A0A6B2P195"/>
<protein>
    <submittedName>
        <fullName evidence="1">Uncharacterized protein</fullName>
    </submittedName>
</protein>